<dbReference type="PANTHER" id="PTHR47843">
    <property type="entry name" value="BTB DOMAIN-CONTAINING PROTEIN-RELATED"/>
    <property type="match status" value="1"/>
</dbReference>
<dbReference type="GeneID" id="87923033"/>
<dbReference type="Proteomes" id="UP001273209">
    <property type="component" value="Unassembled WGS sequence"/>
</dbReference>
<dbReference type="InterPro" id="IPR011333">
    <property type="entry name" value="SKP1/BTB/POZ_sf"/>
</dbReference>
<organism evidence="2 3">
    <name type="scientific">Trichoderma aggressivum f. europaeum</name>
    <dbReference type="NCBI Taxonomy" id="173218"/>
    <lineage>
        <taxon>Eukaryota</taxon>
        <taxon>Fungi</taxon>
        <taxon>Dikarya</taxon>
        <taxon>Ascomycota</taxon>
        <taxon>Pezizomycotina</taxon>
        <taxon>Sordariomycetes</taxon>
        <taxon>Hypocreomycetidae</taxon>
        <taxon>Hypocreales</taxon>
        <taxon>Hypocreaceae</taxon>
        <taxon>Trichoderma</taxon>
    </lineage>
</organism>
<evidence type="ECO:0000313" key="2">
    <source>
        <dbReference type="EMBL" id="KAK4065989.1"/>
    </source>
</evidence>
<dbReference type="RefSeq" id="XP_062752708.1">
    <property type="nucleotide sequence ID" value="XM_062903130.1"/>
</dbReference>
<accession>A0AAE1I8F8</accession>
<dbReference type="SUPFAM" id="SSF54695">
    <property type="entry name" value="POZ domain"/>
    <property type="match status" value="1"/>
</dbReference>
<dbReference type="InterPro" id="IPR000210">
    <property type="entry name" value="BTB/POZ_dom"/>
</dbReference>
<dbReference type="PROSITE" id="PS50097">
    <property type="entry name" value="BTB"/>
    <property type="match status" value="1"/>
</dbReference>
<sequence>MLIMAAVHAGVDFKTMLRSGQFSDLTLVCQGKEFKIHKVVACPQSPVLSAAVSGEFKESQTGVVQIELFDSETVKRMVDFLYTGNYDCSHPPNPPSQNIVPGNHPAVAHAAVKSTSTPASKTTNTTLPAPAAAAAAATSTQDTLTHVRVNAIADYYGIQGLTLLANQKIQQAYQAKWDAKAFLTSAKEALDNTGDKKLHGMMALLAAQHLEELIASSQLADLVGDFAAEVLRYHAHKLEASKQEQLQTIRQEQVAAQTRQAEVQALSQAAEAKTGRVIANISRVVTMMCERQYCRNNACGEDFGCYLEQVGVDEPAKC</sequence>
<reference evidence="2" key="1">
    <citation type="submission" date="2023-11" db="EMBL/GenBank/DDBJ databases">
        <title>The genome sequences of three competitors of mushroom-forming fungi.</title>
        <authorList>
            <person name="Beijen E."/>
            <person name="Ohm R.A."/>
        </authorList>
    </citation>
    <scope>NUCLEOTIDE SEQUENCE</scope>
    <source>
        <strain evidence="2">CBS 100526</strain>
    </source>
</reference>
<proteinExistence type="predicted"/>
<dbReference type="PANTHER" id="PTHR47843:SF5">
    <property type="entry name" value="BTB_POZ DOMAIN PROTEIN"/>
    <property type="match status" value="1"/>
</dbReference>
<dbReference type="SMART" id="SM00225">
    <property type="entry name" value="BTB"/>
    <property type="match status" value="1"/>
</dbReference>
<dbReference type="Pfam" id="PF00651">
    <property type="entry name" value="BTB"/>
    <property type="match status" value="1"/>
</dbReference>
<dbReference type="Gene3D" id="3.30.710.10">
    <property type="entry name" value="Potassium Channel Kv1.1, Chain A"/>
    <property type="match status" value="1"/>
</dbReference>
<comment type="caution">
    <text evidence="2">The sequence shown here is derived from an EMBL/GenBank/DDBJ whole genome shotgun (WGS) entry which is preliminary data.</text>
</comment>
<gene>
    <name evidence="2" type="ORF">Triagg1_8298</name>
</gene>
<dbReference type="EMBL" id="JAWRVG010000040">
    <property type="protein sequence ID" value="KAK4065989.1"/>
    <property type="molecule type" value="Genomic_DNA"/>
</dbReference>
<feature type="domain" description="BTB" evidence="1">
    <location>
        <begin position="23"/>
        <end position="90"/>
    </location>
</feature>
<keyword evidence="3" id="KW-1185">Reference proteome</keyword>
<protein>
    <recommendedName>
        <fullName evidence="1">BTB domain-containing protein</fullName>
    </recommendedName>
</protein>
<evidence type="ECO:0000313" key="3">
    <source>
        <dbReference type="Proteomes" id="UP001273209"/>
    </source>
</evidence>
<dbReference type="CDD" id="cd18186">
    <property type="entry name" value="BTB_POZ_ZBTB_KLHL-like"/>
    <property type="match status" value="1"/>
</dbReference>
<evidence type="ECO:0000259" key="1">
    <source>
        <dbReference type="PROSITE" id="PS50097"/>
    </source>
</evidence>
<name>A0AAE1I8F8_9HYPO</name>
<dbReference type="AlphaFoldDB" id="A0AAE1I8F8"/>